<keyword evidence="2" id="KW-1185">Reference proteome</keyword>
<accession>A0A4U6U2W9</accession>
<sequence length="68" mass="8026">MLGLDYMASSSMNKKKITTTIPRMTGIQWVELQLQDSMECFNMFRMRRILRKMMLIQPNLAQMVVVLL</sequence>
<protein>
    <submittedName>
        <fullName evidence="1">Uncharacterized protein</fullName>
    </submittedName>
</protein>
<proteinExistence type="predicted"/>
<evidence type="ECO:0000313" key="2">
    <source>
        <dbReference type="Proteomes" id="UP000298652"/>
    </source>
</evidence>
<dbReference type="Gramene" id="TKW09881">
    <property type="protein sequence ID" value="TKW09881"/>
    <property type="gene ID" value="SEVIR_6G130200v2"/>
</dbReference>
<organism evidence="1 2">
    <name type="scientific">Setaria viridis</name>
    <name type="common">Green bristlegrass</name>
    <name type="synonym">Setaria italica subsp. viridis</name>
    <dbReference type="NCBI Taxonomy" id="4556"/>
    <lineage>
        <taxon>Eukaryota</taxon>
        <taxon>Viridiplantae</taxon>
        <taxon>Streptophyta</taxon>
        <taxon>Embryophyta</taxon>
        <taxon>Tracheophyta</taxon>
        <taxon>Spermatophyta</taxon>
        <taxon>Magnoliopsida</taxon>
        <taxon>Liliopsida</taxon>
        <taxon>Poales</taxon>
        <taxon>Poaceae</taxon>
        <taxon>PACMAD clade</taxon>
        <taxon>Panicoideae</taxon>
        <taxon>Panicodae</taxon>
        <taxon>Paniceae</taxon>
        <taxon>Cenchrinae</taxon>
        <taxon>Setaria</taxon>
    </lineage>
</organism>
<dbReference type="EMBL" id="CM016557">
    <property type="protein sequence ID" value="TKW09881.1"/>
    <property type="molecule type" value="Genomic_DNA"/>
</dbReference>
<reference evidence="1" key="1">
    <citation type="submission" date="2019-03" db="EMBL/GenBank/DDBJ databases">
        <title>WGS assembly of Setaria viridis.</title>
        <authorList>
            <person name="Huang P."/>
            <person name="Jenkins J."/>
            <person name="Grimwood J."/>
            <person name="Barry K."/>
            <person name="Healey A."/>
            <person name="Mamidi S."/>
            <person name="Sreedasyam A."/>
            <person name="Shu S."/>
            <person name="Feldman M."/>
            <person name="Wu J."/>
            <person name="Yu Y."/>
            <person name="Chen C."/>
            <person name="Johnson J."/>
            <person name="Rokhsar D."/>
            <person name="Baxter I."/>
            <person name="Schmutz J."/>
            <person name="Brutnell T."/>
            <person name="Kellogg E."/>
        </authorList>
    </citation>
    <scope>NUCLEOTIDE SEQUENCE [LARGE SCALE GENOMIC DNA]</scope>
</reference>
<evidence type="ECO:0000313" key="1">
    <source>
        <dbReference type="EMBL" id="TKW09881.1"/>
    </source>
</evidence>
<gene>
    <name evidence="1" type="ORF">SEVIR_6G130200v2</name>
</gene>
<dbReference type="Proteomes" id="UP000298652">
    <property type="component" value="Chromosome 6"/>
</dbReference>
<name>A0A4U6U2W9_SETVI</name>
<dbReference type="AlphaFoldDB" id="A0A4U6U2W9"/>